<proteinExistence type="predicted"/>
<dbReference type="GO" id="GO:0005829">
    <property type="term" value="C:cytosol"/>
    <property type="evidence" value="ECO:0007669"/>
    <property type="project" value="TreeGrafter"/>
</dbReference>
<dbReference type="AlphaFoldDB" id="A0A834KNT2"/>
<dbReference type="PANTHER" id="PTHR42686:SF1">
    <property type="entry name" value="GH17980P-RELATED"/>
    <property type="match status" value="1"/>
</dbReference>
<keyword evidence="3" id="KW-1185">Reference proteome</keyword>
<protein>
    <recommendedName>
        <fullName evidence="1">NADP-dependent oxidoreductase domain-containing protein</fullName>
    </recommendedName>
</protein>
<dbReference type="Gene3D" id="3.20.20.100">
    <property type="entry name" value="NADP-dependent oxidoreductase domain"/>
    <property type="match status" value="1"/>
</dbReference>
<dbReference type="InterPro" id="IPR036812">
    <property type="entry name" value="NAD(P)_OxRdtase_dom_sf"/>
</dbReference>
<dbReference type="PRINTS" id="PR00069">
    <property type="entry name" value="ALDKETRDTASE"/>
</dbReference>
<evidence type="ECO:0000313" key="2">
    <source>
        <dbReference type="EMBL" id="KAF7411384.1"/>
    </source>
</evidence>
<dbReference type="FunFam" id="3.20.20.100:FF:000011">
    <property type="entry name" value="Aldo/keto reductase"/>
    <property type="match status" value="1"/>
</dbReference>
<dbReference type="EMBL" id="JACSEA010000001">
    <property type="protein sequence ID" value="KAF7411384.1"/>
    <property type="molecule type" value="Genomic_DNA"/>
</dbReference>
<dbReference type="InterPro" id="IPR023210">
    <property type="entry name" value="NADP_OxRdtase_dom"/>
</dbReference>
<dbReference type="InterPro" id="IPR020471">
    <property type="entry name" value="AKR"/>
</dbReference>
<reference evidence="2" key="1">
    <citation type="journal article" date="2020" name="G3 (Bethesda)">
        <title>High-Quality Assemblies for Three Invasive Social Wasps from the &lt;i&gt;Vespula&lt;/i&gt; Genus.</title>
        <authorList>
            <person name="Harrop T.W.R."/>
            <person name="Guhlin J."/>
            <person name="McLaughlin G.M."/>
            <person name="Permina E."/>
            <person name="Stockwell P."/>
            <person name="Gilligan J."/>
            <person name="Le Lec M.F."/>
            <person name="Gruber M.A.M."/>
            <person name="Quinn O."/>
            <person name="Lovegrove M."/>
            <person name="Duncan E.J."/>
            <person name="Remnant E.J."/>
            <person name="Van Eeckhoven J."/>
            <person name="Graham B."/>
            <person name="Knapp R.A."/>
            <person name="Langford K.W."/>
            <person name="Kronenberg Z."/>
            <person name="Press M.O."/>
            <person name="Eacker S.M."/>
            <person name="Wilson-Rankin E.E."/>
            <person name="Purcell J."/>
            <person name="Lester P.J."/>
            <person name="Dearden P.K."/>
        </authorList>
    </citation>
    <scope>NUCLEOTIDE SEQUENCE</scope>
    <source>
        <strain evidence="2">Marl-1</strain>
    </source>
</reference>
<dbReference type="InterPro" id="IPR044479">
    <property type="entry name" value="LGALDH-like"/>
</dbReference>
<dbReference type="PANTHER" id="PTHR42686">
    <property type="entry name" value="GH17980P-RELATED"/>
    <property type="match status" value="1"/>
</dbReference>
<evidence type="ECO:0000313" key="3">
    <source>
        <dbReference type="Proteomes" id="UP000614350"/>
    </source>
</evidence>
<dbReference type="SUPFAM" id="SSF51430">
    <property type="entry name" value="NAD(P)-linked oxidoreductase"/>
    <property type="match status" value="1"/>
</dbReference>
<dbReference type="GO" id="GO:0010349">
    <property type="term" value="F:L-galactose dehydrogenase activity"/>
    <property type="evidence" value="ECO:0007669"/>
    <property type="project" value="InterPro"/>
</dbReference>
<dbReference type="Pfam" id="PF00248">
    <property type="entry name" value="Aldo_ket_red"/>
    <property type="match status" value="1"/>
</dbReference>
<comment type="caution">
    <text evidence="2">The sequence shown here is derived from an EMBL/GenBank/DDBJ whole genome shotgun (WGS) entry which is preliminary data.</text>
</comment>
<accession>A0A834KNT2</accession>
<gene>
    <name evidence="2" type="ORF">HZH66_000280</name>
</gene>
<organism evidence="2 3">
    <name type="scientific">Vespula vulgaris</name>
    <name type="common">Yellow jacket</name>
    <name type="synonym">Wasp</name>
    <dbReference type="NCBI Taxonomy" id="7454"/>
    <lineage>
        <taxon>Eukaryota</taxon>
        <taxon>Metazoa</taxon>
        <taxon>Ecdysozoa</taxon>
        <taxon>Arthropoda</taxon>
        <taxon>Hexapoda</taxon>
        <taxon>Insecta</taxon>
        <taxon>Pterygota</taxon>
        <taxon>Neoptera</taxon>
        <taxon>Endopterygota</taxon>
        <taxon>Hymenoptera</taxon>
        <taxon>Apocrita</taxon>
        <taxon>Aculeata</taxon>
        <taxon>Vespoidea</taxon>
        <taxon>Vespidae</taxon>
        <taxon>Vespinae</taxon>
        <taxon>Vespula</taxon>
    </lineage>
</organism>
<sequence length="343" mass="39193">MLPPTYVEGFHDLEAVKIMEYKKLGKTDLLVSKLSFGGGPLGCHYGNYDENEAIETIRQAIKEGVNYIDTAPWYGQGKSEKVIGKALKGIPRQAYYIATKVGRYELDVKNMFEFSKEKTRHSFKNSLDNLGLDYIDVIQVHDIEFAPSLDIIITQTLPELSKQVAEGKARYIGITGYPLSVLKECIEQSNINIACVLTYSRFTLLDDTLMEFISFFKKYNIGVINAASLAMGLLTNNGPPDWHPASKEMKKICRDVAQYCKDNNVEISKLAIWYAMQCEDTTTNLVGIQNIQQLRMNFNVLRNGITKKEQEILKIIEDKYFSQIKCKHWEGKEIETYWQAMKM</sequence>
<dbReference type="CDD" id="cd19163">
    <property type="entry name" value="AKR_galDH"/>
    <property type="match status" value="1"/>
</dbReference>
<feature type="domain" description="NADP-dependent oxidoreductase" evidence="1">
    <location>
        <begin position="33"/>
        <end position="316"/>
    </location>
</feature>
<evidence type="ECO:0000259" key="1">
    <source>
        <dbReference type="Pfam" id="PF00248"/>
    </source>
</evidence>
<name>A0A834KNT2_VESVU</name>
<dbReference type="Proteomes" id="UP000614350">
    <property type="component" value="Unassembled WGS sequence"/>
</dbReference>